<evidence type="ECO:0000259" key="1">
    <source>
        <dbReference type="Pfam" id="PF24218"/>
    </source>
</evidence>
<reference evidence="2 3" key="1">
    <citation type="submission" date="2019-12" db="EMBL/GenBank/DDBJ databases">
        <title>Halocatena pleomorpha gen. nov. sp. nov., an extremely halophilic archaeon of family Halobacteriaceae isolated from saltpan soil.</title>
        <authorList>
            <person name="Pal Y."/>
            <person name="Verma A."/>
            <person name="Krishnamurthi S."/>
            <person name="Kumar P."/>
        </authorList>
    </citation>
    <scope>NUCLEOTIDE SEQUENCE [LARGE SCALE GENOMIC DNA]</scope>
    <source>
        <strain evidence="2 3">JCM 16495</strain>
    </source>
</reference>
<gene>
    <name evidence="2" type="ORF">GQS65_19725</name>
</gene>
<evidence type="ECO:0000313" key="3">
    <source>
        <dbReference type="Proteomes" id="UP000451471"/>
    </source>
</evidence>
<accession>A0A6B0GTI6</accession>
<comment type="caution">
    <text evidence="2">The sequence shown here is derived from an EMBL/GenBank/DDBJ whole genome shotgun (WGS) entry which is preliminary data.</text>
</comment>
<dbReference type="OrthoDB" id="350231at2157"/>
<dbReference type="AlphaFoldDB" id="A0A6B0GTI6"/>
<dbReference type="EMBL" id="WSZK01000038">
    <property type="protein sequence ID" value="MWG36687.1"/>
    <property type="molecule type" value="Genomic_DNA"/>
</dbReference>
<name>A0A6B0GTI6_9EURY</name>
<evidence type="ECO:0000313" key="2">
    <source>
        <dbReference type="EMBL" id="MWG36687.1"/>
    </source>
</evidence>
<feature type="domain" description="DUF7437" evidence="1">
    <location>
        <begin position="92"/>
        <end position="153"/>
    </location>
</feature>
<proteinExistence type="predicted"/>
<sequence length="185" mass="20092">MVGRAIQYLLHHPDTAFVYSDLLINGPSTPERISDRTNVPYSGVEEQLGVLNELGSLTSGDDTTWSVLSPVKNSEHRESFTLTLIAVIGASTRNDDITRFLNDYDLPLLSRAVQATYDYIDGTTTRRGIAHTLDITPAAAIAISQIVEDIITVFNASGHIDRELPAATGVPVKHTGTPFVLDSND</sequence>
<organism evidence="2 3">
    <name type="scientific">Halomarina oriensis</name>
    <dbReference type="NCBI Taxonomy" id="671145"/>
    <lineage>
        <taxon>Archaea</taxon>
        <taxon>Methanobacteriati</taxon>
        <taxon>Methanobacteriota</taxon>
        <taxon>Stenosarchaea group</taxon>
        <taxon>Halobacteria</taxon>
        <taxon>Halobacteriales</taxon>
        <taxon>Natronomonadaceae</taxon>
        <taxon>Halomarina</taxon>
    </lineage>
</organism>
<dbReference type="RefSeq" id="WP_158206336.1">
    <property type="nucleotide sequence ID" value="NZ_WSZK01000038.1"/>
</dbReference>
<dbReference type="Proteomes" id="UP000451471">
    <property type="component" value="Unassembled WGS sequence"/>
</dbReference>
<dbReference type="Pfam" id="PF24218">
    <property type="entry name" value="DUF7437"/>
    <property type="match status" value="1"/>
</dbReference>
<keyword evidence="3" id="KW-1185">Reference proteome</keyword>
<dbReference type="InterPro" id="IPR055860">
    <property type="entry name" value="DUF7437"/>
</dbReference>
<protein>
    <recommendedName>
        <fullName evidence="1">DUF7437 domain-containing protein</fullName>
    </recommendedName>
</protein>